<evidence type="ECO:0000256" key="1">
    <source>
        <dbReference type="ARBA" id="ARBA00004651"/>
    </source>
</evidence>
<keyword evidence="5 7" id="KW-1133">Transmembrane helix</keyword>
<keyword evidence="10" id="KW-1185">Reference proteome</keyword>
<dbReference type="Pfam" id="PF07690">
    <property type="entry name" value="MFS_1"/>
    <property type="match status" value="1"/>
</dbReference>
<feature type="transmembrane region" description="Helical" evidence="7">
    <location>
        <begin position="225"/>
        <end position="243"/>
    </location>
</feature>
<feature type="transmembrane region" description="Helical" evidence="7">
    <location>
        <begin position="292"/>
        <end position="310"/>
    </location>
</feature>
<dbReference type="InterPro" id="IPR050171">
    <property type="entry name" value="MFS_Transporters"/>
</dbReference>
<evidence type="ECO:0000256" key="4">
    <source>
        <dbReference type="ARBA" id="ARBA00022692"/>
    </source>
</evidence>
<sequence>MSTTERPALTDFWHDLPREGKWLLSTIIFDFIGTGLVLPFSVVYLHEVRDIPLSTVGVLLGIPAVVGLLLVGPAGALMDRFGARRLLVAALSVQILAEVLLSQARGPVSAALALTLLGVAGSAIWPGISTMVAAIMPSHIRQRYFGVSFTMLNLGIGIGGIAGGLFVDVDRPGTFVAIYLLNALSFVAPLLVLLGPLRHITGTPQHTDDDADTTSYAVVLRDRQLRPVLVLAFVAGFVGYAQLNSGMPAYARAEGGISTQALGWAYALNTVVIVVLQLLVLQRIEGRRRTRVLVVMAVVWALAWASLGGAGLVGSALMAAVLVATCAAVFGLGETFYQPTVPAMVNDLAPARSTGRYNAALTGTFQLSGLVGPAVSGVLIGHGLGAVYIGVLVAGCGVVAALALHVERRISPAANGVRPAVEEVVLSA</sequence>
<feature type="transmembrane region" description="Helical" evidence="7">
    <location>
        <begin position="51"/>
        <end position="74"/>
    </location>
</feature>
<feature type="transmembrane region" description="Helical" evidence="7">
    <location>
        <begin position="110"/>
        <end position="132"/>
    </location>
</feature>
<dbReference type="PANTHER" id="PTHR23517:SF2">
    <property type="entry name" value="MULTIDRUG RESISTANCE PROTEIN MDTH"/>
    <property type="match status" value="1"/>
</dbReference>
<dbReference type="Gene3D" id="1.20.1250.20">
    <property type="entry name" value="MFS general substrate transporter like domains"/>
    <property type="match status" value="1"/>
</dbReference>
<dbReference type="AlphaFoldDB" id="A0A0L6CPE7"/>
<feature type="transmembrane region" description="Helical" evidence="7">
    <location>
        <begin position="386"/>
        <end position="406"/>
    </location>
</feature>
<dbReference type="SUPFAM" id="SSF103473">
    <property type="entry name" value="MFS general substrate transporter"/>
    <property type="match status" value="1"/>
</dbReference>
<evidence type="ECO:0000256" key="2">
    <source>
        <dbReference type="ARBA" id="ARBA00022448"/>
    </source>
</evidence>
<keyword evidence="4 7" id="KW-0812">Transmembrane</keyword>
<organism evidence="9 10">
    <name type="scientific">Luteipulveratus halotolerans</name>
    <dbReference type="NCBI Taxonomy" id="1631356"/>
    <lineage>
        <taxon>Bacteria</taxon>
        <taxon>Bacillati</taxon>
        <taxon>Actinomycetota</taxon>
        <taxon>Actinomycetes</taxon>
        <taxon>Micrococcales</taxon>
        <taxon>Dermacoccaceae</taxon>
        <taxon>Luteipulveratus</taxon>
    </lineage>
</organism>
<feature type="transmembrane region" description="Helical" evidence="7">
    <location>
        <begin position="357"/>
        <end position="380"/>
    </location>
</feature>
<dbReference type="GO" id="GO:0005886">
    <property type="term" value="C:plasma membrane"/>
    <property type="evidence" value="ECO:0007669"/>
    <property type="project" value="UniProtKB-SubCell"/>
</dbReference>
<reference evidence="10" key="1">
    <citation type="submission" date="2015-03" db="EMBL/GenBank/DDBJ databases">
        <title>Luteipulveratus halotolerans sp. nov., a novel actinobacterium (Dermacoccaceae) from Sarawak, Malaysia.</title>
        <authorList>
            <person name="Juboi H."/>
            <person name="Basik A."/>
            <person name="Shamsul S.S."/>
            <person name="Arnold P."/>
            <person name="Schmitt E.K."/>
            <person name="Sanglier J.-J."/>
            <person name="Yeo T."/>
        </authorList>
    </citation>
    <scope>NUCLEOTIDE SEQUENCE [LARGE SCALE GENOMIC DNA]</scope>
    <source>
        <strain evidence="10">C296001</strain>
    </source>
</reference>
<feature type="transmembrane region" description="Helical" evidence="7">
    <location>
        <begin position="144"/>
        <end position="167"/>
    </location>
</feature>
<dbReference type="GO" id="GO:0022857">
    <property type="term" value="F:transmembrane transporter activity"/>
    <property type="evidence" value="ECO:0007669"/>
    <property type="project" value="InterPro"/>
</dbReference>
<name>A0A0L6CPE7_9MICO</name>
<dbReference type="InterPro" id="IPR020846">
    <property type="entry name" value="MFS_dom"/>
</dbReference>
<evidence type="ECO:0000259" key="8">
    <source>
        <dbReference type="PROSITE" id="PS50850"/>
    </source>
</evidence>
<dbReference type="PATRIC" id="fig|1631356.3.peg.2273"/>
<gene>
    <name evidence="9" type="ORF">VV01_11630</name>
</gene>
<dbReference type="InterPro" id="IPR036259">
    <property type="entry name" value="MFS_trans_sf"/>
</dbReference>
<evidence type="ECO:0000313" key="10">
    <source>
        <dbReference type="Proteomes" id="UP000037397"/>
    </source>
</evidence>
<comment type="caution">
    <text evidence="9">The sequence shown here is derived from an EMBL/GenBank/DDBJ whole genome shotgun (WGS) entry which is preliminary data.</text>
</comment>
<evidence type="ECO:0000256" key="6">
    <source>
        <dbReference type="ARBA" id="ARBA00023136"/>
    </source>
</evidence>
<feature type="transmembrane region" description="Helical" evidence="7">
    <location>
        <begin position="263"/>
        <end position="280"/>
    </location>
</feature>
<keyword evidence="6 7" id="KW-0472">Membrane</keyword>
<feature type="transmembrane region" description="Helical" evidence="7">
    <location>
        <begin position="173"/>
        <end position="194"/>
    </location>
</feature>
<feature type="transmembrane region" description="Helical" evidence="7">
    <location>
        <begin position="22"/>
        <end position="45"/>
    </location>
</feature>
<dbReference type="PROSITE" id="PS50850">
    <property type="entry name" value="MFS"/>
    <property type="match status" value="1"/>
</dbReference>
<evidence type="ECO:0000256" key="7">
    <source>
        <dbReference type="SAM" id="Phobius"/>
    </source>
</evidence>
<dbReference type="PRINTS" id="PR01035">
    <property type="entry name" value="TCRTETA"/>
</dbReference>
<dbReference type="STRING" id="1631356.VV01_11630"/>
<evidence type="ECO:0000256" key="3">
    <source>
        <dbReference type="ARBA" id="ARBA00022475"/>
    </source>
</evidence>
<keyword evidence="3" id="KW-1003">Cell membrane</keyword>
<dbReference type="Proteomes" id="UP000037397">
    <property type="component" value="Unassembled WGS sequence"/>
</dbReference>
<comment type="subcellular location">
    <subcellularLocation>
        <location evidence="1">Cell membrane</location>
        <topology evidence="1">Multi-pass membrane protein</topology>
    </subcellularLocation>
</comment>
<dbReference type="OrthoDB" id="5379144at2"/>
<proteinExistence type="predicted"/>
<feature type="domain" description="Major facilitator superfamily (MFS) profile" evidence="8">
    <location>
        <begin position="1"/>
        <end position="409"/>
    </location>
</feature>
<feature type="transmembrane region" description="Helical" evidence="7">
    <location>
        <begin position="316"/>
        <end position="337"/>
    </location>
</feature>
<evidence type="ECO:0000313" key="9">
    <source>
        <dbReference type="EMBL" id="KNX39408.1"/>
    </source>
</evidence>
<keyword evidence="2" id="KW-0813">Transport</keyword>
<accession>A0A0L6CPE7</accession>
<evidence type="ECO:0000256" key="5">
    <source>
        <dbReference type="ARBA" id="ARBA00022989"/>
    </source>
</evidence>
<dbReference type="InterPro" id="IPR011701">
    <property type="entry name" value="MFS"/>
</dbReference>
<dbReference type="EMBL" id="LAIR01000002">
    <property type="protein sequence ID" value="KNX39408.1"/>
    <property type="molecule type" value="Genomic_DNA"/>
</dbReference>
<dbReference type="PANTHER" id="PTHR23517">
    <property type="entry name" value="RESISTANCE PROTEIN MDTM, PUTATIVE-RELATED-RELATED"/>
    <property type="match status" value="1"/>
</dbReference>
<dbReference type="RefSeq" id="WP_050671886.1">
    <property type="nucleotide sequence ID" value="NZ_LAIR01000002.1"/>
</dbReference>
<dbReference type="InterPro" id="IPR001958">
    <property type="entry name" value="Tet-R_TetA/multi-R_MdtG-like"/>
</dbReference>
<protein>
    <recommendedName>
        <fullName evidence="8">Major facilitator superfamily (MFS) profile domain-containing protein</fullName>
    </recommendedName>
</protein>